<dbReference type="SUPFAM" id="SSF101941">
    <property type="entry name" value="NAC domain"/>
    <property type="match status" value="1"/>
</dbReference>
<dbReference type="PANTHER" id="PTHR31719">
    <property type="entry name" value="NAC TRANSCRIPTION FACTOR 56"/>
    <property type="match status" value="1"/>
</dbReference>
<accession>A0AA39RZC3</accession>
<gene>
    <name evidence="6" type="ORF">LWI29_020328</name>
</gene>
<reference evidence="6" key="2">
    <citation type="submission" date="2023-06" db="EMBL/GenBank/DDBJ databases">
        <authorList>
            <person name="Swenson N.G."/>
            <person name="Wegrzyn J.L."/>
            <person name="Mcevoy S.L."/>
        </authorList>
    </citation>
    <scope>NUCLEOTIDE SEQUENCE</scope>
    <source>
        <strain evidence="6">NS2018</strain>
        <tissue evidence="6">Leaf</tissue>
    </source>
</reference>
<evidence type="ECO:0000256" key="2">
    <source>
        <dbReference type="ARBA" id="ARBA00023125"/>
    </source>
</evidence>
<keyword evidence="2" id="KW-0238">DNA-binding</keyword>
<keyword evidence="4" id="KW-0539">Nucleus</keyword>
<dbReference type="Gene3D" id="2.170.150.80">
    <property type="entry name" value="NAC domain"/>
    <property type="match status" value="1"/>
</dbReference>
<comment type="caution">
    <text evidence="6">The sequence shown here is derived from an EMBL/GenBank/DDBJ whole genome shotgun (WGS) entry which is preliminary data.</text>
</comment>
<protein>
    <recommendedName>
        <fullName evidence="5">NAC domain-containing protein</fullName>
    </recommendedName>
</protein>
<keyword evidence="1" id="KW-0805">Transcription regulation</keyword>
<dbReference type="Pfam" id="PF02365">
    <property type="entry name" value="NAM"/>
    <property type="match status" value="1"/>
</dbReference>
<evidence type="ECO:0000256" key="1">
    <source>
        <dbReference type="ARBA" id="ARBA00023015"/>
    </source>
</evidence>
<proteinExistence type="predicted"/>
<evidence type="ECO:0000313" key="7">
    <source>
        <dbReference type="Proteomes" id="UP001168877"/>
    </source>
</evidence>
<evidence type="ECO:0000256" key="4">
    <source>
        <dbReference type="ARBA" id="ARBA00023242"/>
    </source>
</evidence>
<keyword evidence="7" id="KW-1185">Reference proteome</keyword>
<dbReference type="PROSITE" id="PS51005">
    <property type="entry name" value="NAC"/>
    <property type="match status" value="1"/>
</dbReference>
<dbReference type="GO" id="GO:0003677">
    <property type="term" value="F:DNA binding"/>
    <property type="evidence" value="ECO:0007669"/>
    <property type="project" value="UniProtKB-KW"/>
</dbReference>
<dbReference type="InterPro" id="IPR003441">
    <property type="entry name" value="NAC-dom"/>
</dbReference>
<dbReference type="GO" id="GO:0006355">
    <property type="term" value="P:regulation of DNA-templated transcription"/>
    <property type="evidence" value="ECO:0007669"/>
    <property type="project" value="InterPro"/>
</dbReference>
<name>A0AA39RZC3_ACESA</name>
<evidence type="ECO:0000259" key="5">
    <source>
        <dbReference type="PROSITE" id="PS51005"/>
    </source>
</evidence>
<sequence length="221" mass="26144">MLVKNRKEFPRQYLCRQLKKCRLDSLAVEQHSKRVNDRLNSIAVEQHSKMVNGRLDSITTEDNSVTALQSKLRKIFELQEVERRLISLGYIFSPEEGLLIHHYLREKYVNELASFHCIFEVDVYRMHPQYLTENYSAAGNVWYFLTCAGSNETRPGTDVLYVSENYSAAGRWIFEMEMDVFYRGEKTGIKQLLQYCELDRKTEYKMIEYKLDPLEARKLMV</sequence>
<keyword evidence="3" id="KW-0804">Transcription</keyword>
<dbReference type="PANTHER" id="PTHR31719:SF43">
    <property type="entry name" value="NAC TRANSCRIPTION FACTOR 56"/>
    <property type="match status" value="1"/>
</dbReference>
<feature type="domain" description="NAC" evidence="5">
    <location>
        <begin position="86"/>
        <end position="221"/>
    </location>
</feature>
<dbReference type="AlphaFoldDB" id="A0AA39RZC3"/>
<organism evidence="6 7">
    <name type="scientific">Acer saccharum</name>
    <name type="common">Sugar maple</name>
    <dbReference type="NCBI Taxonomy" id="4024"/>
    <lineage>
        <taxon>Eukaryota</taxon>
        <taxon>Viridiplantae</taxon>
        <taxon>Streptophyta</taxon>
        <taxon>Embryophyta</taxon>
        <taxon>Tracheophyta</taxon>
        <taxon>Spermatophyta</taxon>
        <taxon>Magnoliopsida</taxon>
        <taxon>eudicotyledons</taxon>
        <taxon>Gunneridae</taxon>
        <taxon>Pentapetalae</taxon>
        <taxon>rosids</taxon>
        <taxon>malvids</taxon>
        <taxon>Sapindales</taxon>
        <taxon>Sapindaceae</taxon>
        <taxon>Hippocastanoideae</taxon>
        <taxon>Acereae</taxon>
        <taxon>Acer</taxon>
    </lineage>
</organism>
<dbReference type="InterPro" id="IPR036093">
    <property type="entry name" value="NAC_dom_sf"/>
</dbReference>
<reference evidence="6" key="1">
    <citation type="journal article" date="2022" name="Plant J.">
        <title>Strategies of tolerance reflected in two North American maple genomes.</title>
        <authorList>
            <person name="McEvoy S.L."/>
            <person name="Sezen U.U."/>
            <person name="Trouern-Trend A."/>
            <person name="McMahon S.M."/>
            <person name="Schaberg P.G."/>
            <person name="Yang J."/>
            <person name="Wegrzyn J.L."/>
            <person name="Swenson N.G."/>
        </authorList>
    </citation>
    <scope>NUCLEOTIDE SEQUENCE</scope>
    <source>
        <strain evidence="6">NS2018</strain>
    </source>
</reference>
<evidence type="ECO:0000256" key="3">
    <source>
        <dbReference type="ARBA" id="ARBA00023163"/>
    </source>
</evidence>
<dbReference type="Proteomes" id="UP001168877">
    <property type="component" value="Unassembled WGS sequence"/>
</dbReference>
<dbReference type="EMBL" id="JAUESC010000384">
    <property type="protein sequence ID" value="KAK0582003.1"/>
    <property type="molecule type" value="Genomic_DNA"/>
</dbReference>
<evidence type="ECO:0000313" key="6">
    <source>
        <dbReference type="EMBL" id="KAK0582003.1"/>
    </source>
</evidence>